<evidence type="ECO:0000313" key="3">
    <source>
        <dbReference type="Proteomes" id="UP000824890"/>
    </source>
</evidence>
<name>A0ABQ7XW58_BRANA</name>
<accession>A0ABQ7XW58</accession>
<sequence>MKATQISNSEGSLKNPSATSAPSRVLWNYFNVFCFDCFDFAFIDNSCQKGHVAPYTRRILHLAKVTPSFIRNFDMEMRLSSMETCLESITTDVGDGKTDISCMKEDMAATRAAINQLFHNILHQQIHVSSAYVPIATNQANVLAIPEQIVQLLTQPTPTTQPQVLPPTQLEKS</sequence>
<proteinExistence type="predicted"/>
<evidence type="ECO:0000313" key="2">
    <source>
        <dbReference type="EMBL" id="KAH0859288.1"/>
    </source>
</evidence>
<dbReference type="Proteomes" id="UP000824890">
    <property type="component" value="Unassembled WGS sequence"/>
</dbReference>
<reference evidence="2 3" key="1">
    <citation type="submission" date="2021-05" db="EMBL/GenBank/DDBJ databases">
        <title>Genome Assembly of Synthetic Allotetraploid Brassica napus Reveals Homoeologous Exchanges between Subgenomes.</title>
        <authorList>
            <person name="Davis J.T."/>
        </authorList>
    </citation>
    <scope>NUCLEOTIDE SEQUENCE [LARGE SCALE GENOMIC DNA]</scope>
    <source>
        <strain evidence="3">cv. Da-Ae</strain>
        <tissue evidence="2">Seedling</tissue>
    </source>
</reference>
<comment type="caution">
    <text evidence="2">The sequence shown here is derived from an EMBL/GenBank/DDBJ whole genome shotgun (WGS) entry which is preliminary data.</text>
</comment>
<gene>
    <name evidence="2" type="ORF">HID58_087549</name>
</gene>
<evidence type="ECO:0000256" key="1">
    <source>
        <dbReference type="SAM" id="MobiDB-lite"/>
    </source>
</evidence>
<keyword evidence="3" id="KW-1185">Reference proteome</keyword>
<protein>
    <submittedName>
        <fullName evidence="2">Uncharacterized protein</fullName>
    </submittedName>
</protein>
<dbReference type="EMBL" id="JAGKQM010000019">
    <property type="protein sequence ID" value="KAH0859288.1"/>
    <property type="molecule type" value="Genomic_DNA"/>
</dbReference>
<feature type="region of interest" description="Disordered" evidence="1">
    <location>
        <begin position="1"/>
        <end position="20"/>
    </location>
</feature>
<organism evidence="2 3">
    <name type="scientific">Brassica napus</name>
    <name type="common">Rape</name>
    <dbReference type="NCBI Taxonomy" id="3708"/>
    <lineage>
        <taxon>Eukaryota</taxon>
        <taxon>Viridiplantae</taxon>
        <taxon>Streptophyta</taxon>
        <taxon>Embryophyta</taxon>
        <taxon>Tracheophyta</taxon>
        <taxon>Spermatophyta</taxon>
        <taxon>Magnoliopsida</taxon>
        <taxon>eudicotyledons</taxon>
        <taxon>Gunneridae</taxon>
        <taxon>Pentapetalae</taxon>
        <taxon>rosids</taxon>
        <taxon>malvids</taxon>
        <taxon>Brassicales</taxon>
        <taxon>Brassicaceae</taxon>
        <taxon>Brassiceae</taxon>
        <taxon>Brassica</taxon>
    </lineage>
</organism>